<feature type="signal peptide" evidence="1">
    <location>
        <begin position="1"/>
        <end position="24"/>
    </location>
</feature>
<dbReference type="AlphaFoldDB" id="A0A139STU7"/>
<evidence type="ECO:0000259" key="2">
    <source>
        <dbReference type="Pfam" id="PF04069"/>
    </source>
</evidence>
<dbReference type="NCBIfam" id="NF008334">
    <property type="entry name" value="PRK11119.1"/>
    <property type="match status" value="1"/>
</dbReference>
<dbReference type="SUPFAM" id="SSF53850">
    <property type="entry name" value="Periplasmic binding protein-like II"/>
    <property type="match status" value="1"/>
</dbReference>
<proteinExistence type="predicted"/>
<keyword evidence="4" id="KW-1185">Reference proteome</keyword>
<dbReference type="RefSeq" id="WP_068390270.1">
    <property type="nucleotide sequence ID" value="NZ_LSZO01000157.1"/>
</dbReference>
<protein>
    <submittedName>
        <fullName evidence="3">Glycine/betaine ABC transporter substrate-binding protein</fullName>
    </submittedName>
</protein>
<dbReference type="CDD" id="cd13638">
    <property type="entry name" value="PBP2_EcProx_like"/>
    <property type="match status" value="1"/>
</dbReference>
<dbReference type="GO" id="GO:0043190">
    <property type="term" value="C:ATP-binding cassette (ABC) transporter complex"/>
    <property type="evidence" value="ECO:0007669"/>
    <property type="project" value="InterPro"/>
</dbReference>
<feature type="chain" id="PRO_5007299383" evidence="1">
    <location>
        <begin position="25"/>
        <end position="333"/>
    </location>
</feature>
<dbReference type="Pfam" id="PF04069">
    <property type="entry name" value="OpuAC"/>
    <property type="match status" value="1"/>
</dbReference>
<sequence length="333" mass="36647">MKPCTLFTRALLAFSLIIGINAFANDRPGQGVKIQMIKTNEAGELFQTRLVMKALEQLGYDVLPHQEMSHPLMYVSLANGDADIFATHWEPLHSDYYKNGGGDSKYFKRGQYSTAAQGYLIDKKTAEAHGISNIAQLKDPELAKLFDTDGDGKADLIGCDPGWGCEAIIEHQLDAYGLRNNISHRQGSYAVLIADVITRFKAGQPVLYYTWIPLWPSSIMKPGQDVVWLEVPFSALPGGRAGEDTTLANGKNYGFSMNTQHIVVSRPFAEAHPDVAKLAEVMQLPVADITAQNALMAEGQNTAADVERHTNAWIRAHQATFDGWLEQARAAVK</sequence>
<gene>
    <name evidence="3" type="primary">proX</name>
    <name evidence="3" type="ORF">AXE65_00320</name>
</gene>
<dbReference type="EMBL" id="LSZO01000157">
    <property type="protein sequence ID" value="KXU38003.1"/>
    <property type="molecule type" value="Genomic_DNA"/>
</dbReference>
<evidence type="ECO:0000313" key="4">
    <source>
        <dbReference type="Proteomes" id="UP000072660"/>
    </source>
</evidence>
<dbReference type="Gene3D" id="3.40.190.10">
    <property type="entry name" value="Periplasmic binding protein-like II"/>
    <property type="match status" value="1"/>
</dbReference>
<dbReference type="InterPro" id="IPR007210">
    <property type="entry name" value="ABC_Gly_betaine_transp_sub-bd"/>
</dbReference>
<keyword evidence="1" id="KW-0732">Signal</keyword>
<accession>A0A139STU7</accession>
<dbReference type="Gene3D" id="3.40.190.100">
    <property type="entry name" value="Glycine betaine-binding periplasmic protein, domain 2"/>
    <property type="match status" value="1"/>
</dbReference>
<dbReference type="OrthoDB" id="9787902at2"/>
<evidence type="ECO:0000313" key="3">
    <source>
        <dbReference type="EMBL" id="KXU38003.1"/>
    </source>
</evidence>
<dbReference type="Proteomes" id="UP000072660">
    <property type="component" value="Unassembled WGS sequence"/>
</dbReference>
<reference evidence="3 4" key="1">
    <citation type="submission" date="2016-02" db="EMBL/GenBank/DDBJ databases">
        <authorList>
            <person name="Wen L."/>
            <person name="He K."/>
            <person name="Yang H."/>
        </authorList>
    </citation>
    <scope>NUCLEOTIDE SEQUENCE [LARGE SCALE GENOMIC DNA]</scope>
    <source>
        <strain evidence="3 4">CV58</strain>
    </source>
</reference>
<organism evidence="3 4">
    <name type="scientific">Ventosimonas gracilis</name>
    <dbReference type="NCBI Taxonomy" id="1680762"/>
    <lineage>
        <taxon>Bacteria</taxon>
        <taxon>Pseudomonadati</taxon>
        <taxon>Pseudomonadota</taxon>
        <taxon>Gammaproteobacteria</taxon>
        <taxon>Pseudomonadales</taxon>
        <taxon>Ventosimonadaceae</taxon>
        <taxon>Ventosimonas</taxon>
    </lineage>
</organism>
<comment type="caution">
    <text evidence="3">The sequence shown here is derived from an EMBL/GenBank/DDBJ whole genome shotgun (WGS) entry which is preliminary data.</text>
</comment>
<dbReference type="GO" id="GO:0022857">
    <property type="term" value="F:transmembrane transporter activity"/>
    <property type="evidence" value="ECO:0007669"/>
    <property type="project" value="InterPro"/>
</dbReference>
<evidence type="ECO:0000256" key="1">
    <source>
        <dbReference type="SAM" id="SignalP"/>
    </source>
</evidence>
<feature type="domain" description="ABC-type glycine betaine transport system substrate-binding" evidence="2">
    <location>
        <begin position="34"/>
        <end position="308"/>
    </location>
</feature>
<name>A0A139STU7_9GAMM</name>